<dbReference type="GO" id="GO:0006508">
    <property type="term" value="P:proteolysis"/>
    <property type="evidence" value="ECO:0007669"/>
    <property type="project" value="UniProtKB-KW"/>
</dbReference>
<name>A0ABX4YP86_9LEPT</name>
<evidence type="ECO:0000256" key="4">
    <source>
        <dbReference type="SAM" id="SignalP"/>
    </source>
</evidence>
<evidence type="ECO:0000259" key="5">
    <source>
        <dbReference type="PROSITE" id="PS50106"/>
    </source>
</evidence>
<dbReference type="Pfam" id="PF00595">
    <property type="entry name" value="PDZ"/>
    <property type="match status" value="1"/>
</dbReference>
<dbReference type="SMART" id="SM00228">
    <property type="entry name" value="PDZ"/>
    <property type="match status" value="1"/>
</dbReference>
<dbReference type="EMBL" id="MCRM02000001">
    <property type="protein sequence ID" value="PNV77062.1"/>
    <property type="molecule type" value="Genomic_DNA"/>
</dbReference>
<feature type="domain" description="PDZ" evidence="5">
    <location>
        <begin position="271"/>
        <end position="311"/>
    </location>
</feature>
<evidence type="ECO:0000313" key="6">
    <source>
        <dbReference type="EMBL" id="PNV77062.1"/>
    </source>
</evidence>
<dbReference type="Pfam" id="PF17815">
    <property type="entry name" value="PDZ_3"/>
    <property type="match status" value="1"/>
</dbReference>
<dbReference type="InterPro" id="IPR046449">
    <property type="entry name" value="DEGP_PDZ_sf"/>
</dbReference>
<dbReference type="Gene3D" id="2.30.42.10">
    <property type="match status" value="1"/>
</dbReference>
<dbReference type="PANTHER" id="PTHR45980:SF9">
    <property type="entry name" value="PROTEASE DO-LIKE 10, MITOCHONDRIAL-RELATED"/>
    <property type="match status" value="1"/>
</dbReference>
<evidence type="ECO:0000256" key="1">
    <source>
        <dbReference type="ARBA" id="ARBA00022670"/>
    </source>
</evidence>
<feature type="signal peptide" evidence="4">
    <location>
        <begin position="1"/>
        <end position="21"/>
    </location>
</feature>
<feature type="chain" id="PRO_5046169016" evidence="4">
    <location>
        <begin position="22"/>
        <end position="519"/>
    </location>
</feature>
<dbReference type="GO" id="GO:0008233">
    <property type="term" value="F:peptidase activity"/>
    <property type="evidence" value="ECO:0007669"/>
    <property type="project" value="UniProtKB-KW"/>
</dbReference>
<dbReference type="InterPro" id="IPR041517">
    <property type="entry name" value="DEGP_PDZ"/>
</dbReference>
<protein>
    <submittedName>
        <fullName evidence="6">Serine protease</fullName>
    </submittedName>
</protein>
<dbReference type="Gene3D" id="3.20.190.20">
    <property type="match status" value="1"/>
</dbReference>
<keyword evidence="4" id="KW-0732">Signal</keyword>
<dbReference type="PANTHER" id="PTHR45980">
    <property type="match status" value="1"/>
</dbReference>
<dbReference type="InterPro" id="IPR001478">
    <property type="entry name" value="PDZ"/>
</dbReference>
<dbReference type="SUPFAM" id="SSF50156">
    <property type="entry name" value="PDZ domain-like"/>
    <property type="match status" value="1"/>
</dbReference>
<accession>A0ABX4YP86</accession>
<dbReference type="SUPFAM" id="SSF50494">
    <property type="entry name" value="Trypsin-like serine proteases"/>
    <property type="match status" value="1"/>
</dbReference>
<keyword evidence="7" id="KW-1185">Reference proteome</keyword>
<evidence type="ECO:0000256" key="3">
    <source>
        <dbReference type="ARBA" id="ARBA00022825"/>
    </source>
</evidence>
<dbReference type="InterPro" id="IPR036034">
    <property type="entry name" value="PDZ_sf"/>
</dbReference>
<dbReference type="PROSITE" id="PS50106">
    <property type="entry name" value="PDZ"/>
    <property type="match status" value="1"/>
</dbReference>
<reference evidence="6" key="1">
    <citation type="submission" date="2018-01" db="EMBL/GenBank/DDBJ databases">
        <title>Genomic characterization of Leptospira inadai serogroup Lyme isolated from captured rat in Brazil and comparative analysis with human reference strain.</title>
        <authorList>
            <person name="Moreno L.Z."/>
            <person name="Loureiro A.P."/>
            <person name="Miraglia F."/>
            <person name="Kremer F.S."/>
            <person name="Eslabao M.R."/>
            <person name="Dellagostin O.A."/>
            <person name="Lilenbaum W."/>
            <person name="Moreno A.M."/>
        </authorList>
    </citation>
    <scope>NUCLEOTIDE SEQUENCE [LARGE SCALE GENOMIC DNA]</scope>
    <source>
        <strain evidence="6">M34/99</strain>
    </source>
</reference>
<evidence type="ECO:0000313" key="7">
    <source>
        <dbReference type="Proteomes" id="UP000094669"/>
    </source>
</evidence>
<keyword evidence="2" id="KW-0378">Hydrolase</keyword>
<evidence type="ECO:0000256" key="2">
    <source>
        <dbReference type="ARBA" id="ARBA00022801"/>
    </source>
</evidence>
<proteinExistence type="predicted"/>
<dbReference type="Proteomes" id="UP000094669">
    <property type="component" value="Unassembled WGS sequence"/>
</dbReference>
<gene>
    <name evidence="6" type="ORF">BES34_000975</name>
</gene>
<comment type="caution">
    <text evidence="6">The sequence shown here is derived from an EMBL/GenBank/DDBJ whole genome shotgun (WGS) entry which is preliminary data.</text>
</comment>
<sequence length="519" mass="58188">MKFRILSVIFAVFFSSMIAEAKSGKSSKVATTKKVHELKTSVSNTSNKTKPEEEFERSIVQIKVSFQEPDYISPWKKKNPRVRRGVGIVVDGDKILLPAQILQYSTLVEIKKFSSYADTKATIFRIDPETNLALLKVDEKGFFQDLKPLEFQTSISYPKQISIYQLDNSGSIQSATGALLSLDLDLYPQGQIELPILDVNSTETLNGNGEVIVENGKVGGILFDFSGDKNAGRAIPSFLIRKFLGVSGNSQIAYKGFRHRPVTDEATKTYYGINGKNEGILVAEILPGSSADGVLKPGDVILEFGGKKIDSKGYFEHPTYGKQVLSFIAHIGDEFGYEVGKKIPVSILREKKKMEVNLPLKPFPYSSIRIPHRDPSNRPDFYLDGGFLFIDLSENYLLEWGKDWRSRIDKKLLYLYDYHKFRSSGDNEGRIVLLSQVVPDESNNGYHEVFARILESVEGVPVLSVKDLMRKVKESKKNFISLLLDDGTEVILNKAELANTNARINAQYKIPLSTMGERK</sequence>
<dbReference type="InterPro" id="IPR009003">
    <property type="entry name" value="Peptidase_S1_PA"/>
</dbReference>
<organism evidence="6 7">
    <name type="scientific">Leptospira inadai serovar Lyme</name>
    <dbReference type="NCBI Taxonomy" id="293084"/>
    <lineage>
        <taxon>Bacteria</taxon>
        <taxon>Pseudomonadati</taxon>
        <taxon>Spirochaetota</taxon>
        <taxon>Spirochaetia</taxon>
        <taxon>Leptospirales</taxon>
        <taxon>Leptospiraceae</taxon>
        <taxon>Leptospira</taxon>
    </lineage>
</organism>
<keyword evidence="1 6" id="KW-0645">Protease</keyword>
<keyword evidence="3" id="KW-0720">Serine protease</keyword>